<reference evidence="2 3" key="1">
    <citation type="journal article" date="2018" name="PLoS Genet.">
        <title>Population sequencing reveals clonal diversity and ancestral inbreeding in the grapevine cultivar Chardonnay.</title>
        <authorList>
            <person name="Roach M.J."/>
            <person name="Johnson D.L."/>
            <person name="Bohlmann J."/>
            <person name="van Vuuren H.J."/>
            <person name="Jones S.J."/>
            <person name="Pretorius I.S."/>
            <person name="Schmidt S.A."/>
            <person name="Borneman A.R."/>
        </authorList>
    </citation>
    <scope>NUCLEOTIDE SEQUENCE [LARGE SCALE GENOMIC DNA]</scope>
    <source>
        <strain evidence="3">cv. Chardonnay</strain>
        <tissue evidence="2">Leaf</tissue>
    </source>
</reference>
<feature type="compositionally biased region" description="Polar residues" evidence="1">
    <location>
        <begin position="54"/>
        <end position="63"/>
    </location>
</feature>
<proteinExistence type="predicted"/>
<comment type="caution">
    <text evidence="2">The sequence shown here is derived from an EMBL/GenBank/DDBJ whole genome shotgun (WGS) entry which is preliminary data.</text>
</comment>
<evidence type="ECO:0000256" key="1">
    <source>
        <dbReference type="SAM" id="MobiDB-lite"/>
    </source>
</evidence>
<feature type="compositionally biased region" description="Polar residues" evidence="1">
    <location>
        <begin position="36"/>
        <end position="45"/>
    </location>
</feature>
<gene>
    <name evidence="2" type="ORF">CK203_026877</name>
</gene>
<feature type="compositionally biased region" description="Polar residues" evidence="1">
    <location>
        <begin position="218"/>
        <end position="227"/>
    </location>
</feature>
<feature type="region of interest" description="Disordered" evidence="1">
    <location>
        <begin position="123"/>
        <end position="145"/>
    </location>
</feature>
<organism evidence="2 3">
    <name type="scientific">Vitis vinifera</name>
    <name type="common">Grape</name>
    <dbReference type="NCBI Taxonomy" id="29760"/>
    <lineage>
        <taxon>Eukaryota</taxon>
        <taxon>Viridiplantae</taxon>
        <taxon>Streptophyta</taxon>
        <taxon>Embryophyta</taxon>
        <taxon>Tracheophyta</taxon>
        <taxon>Spermatophyta</taxon>
        <taxon>Magnoliopsida</taxon>
        <taxon>eudicotyledons</taxon>
        <taxon>Gunneridae</taxon>
        <taxon>Pentapetalae</taxon>
        <taxon>rosids</taxon>
        <taxon>Vitales</taxon>
        <taxon>Vitaceae</taxon>
        <taxon>Viteae</taxon>
        <taxon>Vitis</taxon>
    </lineage>
</organism>
<dbReference type="AlphaFoldDB" id="A0A438IP18"/>
<evidence type="ECO:0000313" key="2">
    <source>
        <dbReference type="EMBL" id="RVW98463.1"/>
    </source>
</evidence>
<sequence length="248" mass="27890">MGEEAGHEAGPSRNWWTVEEESPLRDGVMDLDDSPSKSMLQGTNKGHQRKVSSLAVQSSNGESNTEEEIFKYWATEDGEHYDRSRSVGEGPQFEVPLCVLSGDGTEENENGCWDLVETNGGSAKDRGAEWSSGLNNPHAVRGEKEDRWEESDLAKFSLFLGFSTEGLEEEILDFLIKIRKRRERIHGKVLLEKSKFERELKRLECSVNYEKGRKQRDPSQGNKNPSNVGGCGEKLRFGEILRLEGPGR</sequence>
<dbReference type="EMBL" id="QGNW01000093">
    <property type="protein sequence ID" value="RVW98463.1"/>
    <property type="molecule type" value="Genomic_DNA"/>
</dbReference>
<protein>
    <submittedName>
        <fullName evidence="2">Uncharacterized protein</fullName>
    </submittedName>
</protein>
<dbReference type="Proteomes" id="UP000288805">
    <property type="component" value="Unassembled WGS sequence"/>
</dbReference>
<evidence type="ECO:0000313" key="3">
    <source>
        <dbReference type="Proteomes" id="UP000288805"/>
    </source>
</evidence>
<feature type="region of interest" description="Disordered" evidence="1">
    <location>
        <begin position="211"/>
        <end position="233"/>
    </location>
</feature>
<name>A0A438IP18_VITVI</name>
<accession>A0A438IP18</accession>
<feature type="region of interest" description="Disordered" evidence="1">
    <location>
        <begin position="1"/>
        <end position="66"/>
    </location>
</feature>